<proteinExistence type="predicted"/>
<dbReference type="EMBL" id="JABELV010000442">
    <property type="protein sequence ID" value="KAG7527193.1"/>
    <property type="molecule type" value="Genomic_DNA"/>
</dbReference>
<evidence type="ECO:0000313" key="2">
    <source>
        <dbReference type="Proteomes" id="UP000812966"/>
    </source>
</evidence>
<dbReference type="Proteomes" id="UP000812966">
    <property type="component" value="Unassembled WGS sequence"/>
</dbReference>
<evidence type="ECO:0000313" key="1">
    <source>
        <dbReference type="EMBL" id="KAG7527193.1"/>
    </source>
</evidence>
<name>A0A8K0JEU4_9TREE</name>
<reference evidence="1" key="1">
    <citation type="submission" date="2020-04" db="EMBL/GenBank/DDBJ databases">
        <title>Analysis of mating type loci in Filobasidium floriforme.</title>
        <authorList>
            <person name="Nowrousian M."/>
        </authorList>
    </citation>
    <scope>NUCLEOTIDE SEQUENCE</scope>
    <source>
        <strain evidence="1">CBS 6242</strain>
    </source>
</reference>
<sequence length="371" mass="41129">MVSLLEDKRFFARHLTDRMFHLNNIATSIAESSHAAIKRSLNGTRGNLFQTTKNILRHMSATQAKIFLEHATESRAKLLYMPEIFALHTCMAFLQGVRRRPFVLADFHPYWHIILETQLVDEAKEIGTYVPRIDPREVFDIIDEVEVVTAPVLANPYLLPPPEGNARETRLGTVLNPIPRAHVGRVSATATLPTDGSPGSLPRSQQPSITERMYGVGPAPAISQPVTSTERLQCRFERVEGKAPRKPPTCTVCGTLGHTKRNRDCQRANDARIAEIWNASQPSLAPITRTVEPQSSNETIPSTLDISGSSSNILVPATQASVATITANFDPLSFFNDPTGTSVFNDGVDLPSRETEEGLMFEDFPFDEENR</sequence>
<protein>
    <submittedName>
        <fullName evidence="1">Uncharacterized protein</fullName>
    </submittedName>
</protein>
<accession>A0A8K0JEU4</accession>
<dbReference type="AlphaFoldDB" id="A0A8K0JEU4"/>
<keyword evidence="2" id="KW-1185">Reference proteome</keyword>
<comment type="caution">
    <text evidence="1">The sequence shown here is derived from an EMBL/GenBank/DDBJ whole genome shotgun (WGS) entry which is preliminary data.</text>
</comment>
<organism evidence="1 2">
    <name type="scientific">Filobasidium floriforme</name>
    <dbReference type="NCBI Taxonomy" id="5210"/>
    <lineage>
        <taxon>Eukaryota</taxon>
        <taxon>Fungi</taxon>
        <taxon>Dikarya</taxon>
        <taxon>Basidiomycota</taxon>
        <taxon>Agaricomycotina</taxon>
        <taxon>Tremellomycetes</taxon>
        <taxon>Filobasidiales</taxon>
        <taxon>Filobasidiaceae</taxon>
        <taxon>Filobasidium</taxon>
    </lineage>
</organism>
<gene>
    <name evidence="1" type="ORF">FFLO_07178</name>
</gene>